<keyword evidence="6 8" id="KW-1133">Transmembrane helix</keyword>
<dbReference type="STRING" id="105231.A0A1Y1I471"/>
<feature type="transmembrane region" description="Helical" evidence="8">
    <location>
        <begin position="136"/>
        <end position="163"/>
    </location>
</feature>
<comment type="similarity">
    <text evidence="2">Belongs to the SLC41A transporter family.</text>
</comment>
<dbReference type="OrthoDB" id="48232at2759"/>
<protein>
    <submittedName>
        <fullName evidence="10">Magnesium transporter</fullName>
    </submittedName>
</protein>
<evidence type="ECO:0000256" key="5">
    <source>
        <dbReference type="ARBA" id="ARBA00022842"/>
    </source>
</evidence>
<organism evidence="10 11">
    <name type="scientific">Klebsormidium nitens</name>
    <name type="common">Green alga</name>
    <name type="synonym">Ulothrix nitens</name>
    <dbReference type="NCBI Taxonomy" id="105231"/>
    <lineage>
        <taxon>Eukaryota</taxon>
        <taxon>Viridiplantae</taxon>
        <taxon>Streptophyta</taxon>
        <taxon>Klebsormidiophyceae</taxon>
        <taxon>Klebsormidiales</taxon>
        <taxon>Klebsormidiaceae</taxon>
        <taxon>Klebsormidium</taxon>
    </lineage>
</organism>
<dbReference type="Pfam" id="PF01769">
    <property type="entry name" value="MgtE"/>
    <property type="match status" value="1"/>
</dbReference>
<dbReference type="InterPro" id="IPR006667">
    <property type="entry name" value="SLC41_membr_dom"/>
</dbReference>
<evidence type="ECO:0000256" key="7">
    <source>
        <dbReference type="ARBA" id="ARBA00023136"/>
    </source>
</evidence>
<dbReference type="InterPro" id="IPR036739">
    <property type="entry name" value="SLC41_membr_dom_sf"/>
</dbReference>
<keyword evidence="4 8" id="KW-0812">Transmembrane</keyword>
<dbReference type="SUPFAM" id="SSF161093">
    <property type="entry name" value="MgtE membrane domain-like"/>
    <property type="match status" value="1"/>
</dbReference>
<dbReference type="EMBL" id="DF237130">
    <property type="protein sequence ID" value="GAQ84229.1"/>
    <property type="molecule type" value="Genomic_DNA"/>
</dbReference>
<feature type="transmembrane region" description="Helical" evidence="8">
    <location>
        <begin position="175"/>
        <end position="193"/>
    </location>
</feature>
<evidence type="ECO:0000259" key="9">
    <source>
        <dbReference type="Pfam" id="PF01769"/>
    </source>
</evidence>
<keyword evidence="7 8" id="KW-0472">Membrane</keyword>
<evidence type="ECO:0000256" key="8">
    <source>
        <dbReference type="SAM" id="Phobius"/>
    </source>
</evidence>
<evidence type="ECO:0000313" key="11">
    <source>
        <dbReference type="Proteomes" id="UP000054558"/>
    </source>
</evidence>
<dbReference type="OMA" id="ASISMMY"/>
<dbReference type="GO" id="GO:0016020">
    <property type="term" value="C:membrane"/>
    <property type="evidence" value="ECO:0007669"/>
    <property type="project" value="UniProtKB-SubCell"/>
</dbReference>
<keyword evidence="5" id="KW-0460">Magnesium</keyword>
<evidence type="ECO:0000256" key="3">
    <source>
        <dbReference type="ARBA" id="ARBA00022448"/>
    </source>
</evidence>
<reference evidence="10 11" key="1">
    <citation type="journal article" date="2014" name="Nat. Commun.">
        <title>Klebsormidium flaccidum genome reveals primary factors for plant terrestrial adaptation.</title>
        <authorList>
            <person name="Hori K."/>
            <person name="Maruyama F."/>
            <person name="Fujisawa T."/>
            <person name="Togashi T."/>
            <person name="Yamamoto N."/>
            <person name="Seo M."/>
            <person name="Sato S."/>
            <person name="Yamada T."/>
            <person name="Mori H."/>
            <person name="Tajima N."/>
            <person name="Moriyama T."/>
            <person name="Ikeuchi M."/>
            <person name="Watanabe M."/>
            <person name="Wada H."/>
            <person name="Kobayashi K."/>
            <person name="Saito M."/>
            <person name="Masuda T."/>
            <person name="Sasaki-Sekimoto Y."/>
            <person name="Mashiguchi K."/>
            <person name="Awai K."/>
            <person name="Shimojima M."/>
            <person name="Masuda S."/>
            <person name="Iwai M."/>
            <person name="Nobusawa T."/>
            <person name="Narise T."/>
            <person name="Kondo S."/>
            <person name="Saito H."/>
            <person name="Sato R."/>
            <person name="Murakawa M."/>
            <person name="Ihara Y."/>
            <person name="Oshima-Yamada Y."/>
            <person name="Ohtaka K."/>
            <person name="Satoh M."/>
            <person name="Sonobe K."/>
            <person name="Ishii M."/>
            <person name="Ohtani R."/>
            <person name="Kanamori-Sato M."/>
            <person name="Honoki R."/>
            <person name="Miyazaki D."/>
            <person name="Mochizuki H."/>
            <person name="Umetsu J."/>
            <person name="Higashi K."/>
            <person name="Shibata D."/>
            <person name="Kamiya Y."/>
            <person name="Sato N."/>
            <person name="Nakamura Y."/>
            <person name="Tabata S."/>
            <person name="Ida S."/>
            <person name="Kurokawa K."/>
            <person name="Ohta H."/>
        </authorList>
    </citation>
    <scope>NUCLEOTIDE SEQUENCE [LARGE SCALE GENOMIC DNA]</scope>
    <source>
        <strain evidence="10 11">NIES-2285</strain>
    </source>
</reference>
<evidence type="ECO:0000256" key="2">
    <source>
        <dbReference type="ARBA" id="ARBA00009749"/>
    </source>
</evidence>
<comment type="subcellular location">
    <subcellularLocation>
        <location evidence="1">Membrane</location>
        <topology evidence="1">Multi-pass membrane protein</topology>
    </subcellularLocation>
</comment>
<dbReference type="AlphaFoldDB" id="A0A1Y1I471"/>
<name>A0A1Y1I471_KLENI</name>
<accession>A0A1Y1I471</accession>
<feature type="transmembrane region" description="Helical" evidence="8">
    <location>
        <begin position="35"/>
        <end position="52"/>
    </location>
</feature>
<dbReference type="PANTHER" id="PTHR41394:SF8">
    <property type="entry name" value="MAGNESIUM TRANSPORTER MGTE"/>
    <property type="match status" value="1"/>
</dbReference>
<keyword evidence="11" id="KW-1185">Reference proteome</keyword>
<dbReference type="Gene3D" id="1.10.357.20">
    <property type="entry name" value="SLC41 divalent cation transporters, integral membrane domain"/>
    <property type="match status" value="1"/>
</dbReference>
<dbReference type="GO" id="GO:0008324">
    <property type="term" value="F:monoatomic cation transmembrane transporter activity"/>
    <property type="evidence" value="ECO:0007669"/>
    <property type="project" value="InterPro"/>
</dbReference>
<dbReference type="PANTHER" id="PTHR41394">
    <property type="entry name" value="MAGNESIUM TRANSPORTER MGTE"/>
    <property type="match status" value="1"/>
</dbReference>
<proteinExistence type="inferred from homology"/>
<feature type="transmembrane region" description="Helical" evidence="8">
    <location>
        <begin position="109"/>
        <end position="130"/>
    </location>
</feature>
<feature type="domain" description="SLC41A/MgtE integral membrane" evidence="9">
    <location>
        <begin position="69"/>
        <end position="193"/>
    </location>
</feature>
<sequence length="208" mass="22697">MGLGLQDLEKEDDFEETENFNYRKESVLDAIRSRGGWLVFFFLGLVVAAFVIEEFHDILRREVELSYFVPLLIGHGGNTGSQAVASVIRAMAMGHVSPVDLPYVLRKEAITGCMIGMLLGVVIFMVSFMWSGLSVMVGLTVAISLPVVSLWANALGGLFPLLAVKFGYNPAVTSAPLMTTVVDSSGLIIYFYIARWMLPGSIQAVVDP</sequence>
<gene>
    <name evidence="10" type="ORF">KFL_001810100</name>
</gene>
<dbReference type="Proteomes" id="UP000054558">
    <property type="component" value="Unassembled WGS sequence"/>
</dbReference>
<evidence type="ECO:0000256" key="4">
    <source>
        <dbReference type="ARBA" id="ARBA00022692"/>
    </source>
</evidence>
<evidence type="ECO:0000313" key="10">
    <source>
        <dbReference type="EMBL" id="GAQ84229.1"/>
    </source>
</evidence>
<evidence type="ECO:0000256" key="1">
    <source>
        <dbReference type="ARBA" id="ARBA00004141"/>
    </source>
</evidence>
<keyword evidence="3" id="KW-0813">Transport</keyword>
<evidence type="ECO:0000256" key="6">
    <source>
        <dbReference type="ARBA" id="ARBA00022989"/>
    </source>
</evidence>